<reference evidence="2 3" key="1">
    <citation type="submission" date="2023-04" db="EMBL/GenBank/DDBJ databases">
        <title>A long-awaited taxogenomic arrangement of the family Halomonadaceae.</title>
        <authorList>
            <person name="De La Haba R."/>
            <person name="Chuvochina M."/>
            <person name="Wittouck S."/>
            <person name="Arahal D.R."/>
            <person name="Sanchez-Porro C."/>
            <person name="Hugenholtz P."/>
            <person name="Ventosa A."/>
        </authorList>
    </citation>
    <scope>NUCLEOTIDE SEQUENCE [LARGE SCALE GENOMIC DNA]</scope>
    <source>
        <strain evidence="2 3">DSM 22428</strain>
    </source>
</reference>
<feature type="domain" description="Phosphatidate phosphatase APP1 catalytic" evidence="1">
    <location>
        <begin position="152"/>
        <end position="306"/>
    </location>
</feature>
<evidence type="ECO:0000259" key="1">
    <source>
        <dbReference type="Pfam" id="PF09949"/>
    </source>
</evidence>
<comment type="caution">
    <text evidence="2">The sequence shown here is derived from an EMBL/GenBank/DDBJ whole genome shotgun (WGS) entry which is preliminary data.</text>
</comment>
<dbReference type="EMBL" id="JARWAO010000004">
    <property type="protein sequence ID" value="MDR5896302.1"/>
    <property type="molecule type" value="Genomic_DNA"/>
</dbReference>
<gene>
    <name evidence="2" type="ORF">QC825_09475</name>
</gene>
<name>A0ABU1GW72_9GAMM</name>
<dbReference type="PANTHER" id="PTHR28208">
    <property type="entry name" value="PHOSPHATIDATE PHOSPHATASE APP1"/>
    <property type="match status" value="1"/>
</dbReference>
<evidence type="ECO:0000313" key="3">
    <source>
        <dbReference type="Proteomes" id="UP001269375"/>
    </source>
</evidence>
<dbReference type="RefSeq" id="WP_251594855.1">
    <property type="nucleotide sequence ID" value="NZ_JAMLJI010000004.1"/>
</dbReference>
<dbReference type="PANTHER" id="PTHR28208:SF3">
    <property type="entry name" value="PHOSPHATIDATE PHOSPHATASE APP1"/>
    <property type="match status" value="1"/>
</dbReference>
<dbReference type="Proteomes" id="UP001269375">
    <property type="component" value="Unassembled WGS sequence"/>
</dbReference>
<protein>
    <submittedName>
        <fullName evidence="2">DUF2183 domain-containing protein</fullName>
    </submittedName>
</protein>
<dbReference type="InterPro" id="IPR019236">
    <property type="entry name" value="APP1_cat"/>
</dbReference>
<evidence type="ECO:0000313" key="2">
    <source>
        <dbReference type="EMBL" id="MDR5896302.1"/>
    </source>
</evidence>
<dbReference type="InterPro" id="IPR052935">
    <property type="entry name" value="Mg2+_PAP"/>
</dbReference>
<organism evidence="2 3">
    <name type="scientific">Larsenimonas suaedae</name>
    <dbReference type="NCBI Taxonomy" id="1851019"/>
    <lineage>
        <taxon>Bacteria</taxon>
        <taxon>Pseudomonadati</taxon>
        <taxon>Pseudomonadota</taxon>
        <taxon>Gammaproteobacteria</taxon>
        <taxon>Oceanospirillales</taxon>
        <taxon>Halomonadaceae</taxon>
        <taxon>Larsenimonas</taxon>
    </lineage>
</organism>
<proteinExistence type="predicted"/>
<sequence length="367" mass="41370">MARHKRVAQYTFRKLLKVLARPVKGDRGQGGTLIYPYRGYGSQREIFLMGRVFHQPSLGLPLKSGVLRDMADIVRRMVRWGLADREVAISVGHHESVVTTDRDGYFYAHITLSRSLPTDTVWHKAELKVLGTEETLPAVADIYVPKPDIDLAVISDIDDTVMYTGVANKIKMMYRLFMEKADERTAFPGVAPFYQALHGGATGDAGRPMLYVSRGPWSIYEILEAFFHLNNIPAGPVLFLREWGLTLQHPLPKKAEDHKAHLIESMLSLYDELPFVLIGDSGQRDPEIYADIVERYPNRIKTIYIRSVHKQSDRDQSIARLAAKVQDAGCELILASSSEKMACHAFERGYISRAGKEAVVDADRAER</sequence>
<keyword evidence="3" id="KW-1185">Reference proteome</keyword>
<accession>A0ABU1GW72</accession>
<dbReference type="Pfam" id="PF09949">
    <property type="entry name" value="APP1_cat"/>
    <property type="match status" value="1"/>
</dbReference>